<keyword evidence="1" id="KW-0472">Membrane</keyword>
<keyword evidence="3" id="KW-1185">Reference proteome</keyword>
<accession>A0A839TC31</accession>
<protein>
    <submittedName>
        <fullName evidence="2">Uncharacterized protein</fullName>
    </submittedName>
</protein>
<name>A0A839TC31_9GAMM</name>
<organism evidence="2 3">
    <name type="scientific">Psychrobacter luti</name>
    <dbReference type="NCBI Taxonomy" id="198481"/>
    <lineage>
        <taxon>Bacteria</taxon>
        <taxon>Pseudomonadati</taxon>
        <taxon>Pseudomonadota</taxon>
        <taxon>Gammaproteobacteria</taxon>
        <taxon>Moraxellales</taxon>
        <taxon>Moraxellaceae</taxon>
        <taxon>Psychrobacter</taxon>
    </lineage>
</organism>
<evidence type="ECO:0000256" key="1">
    <source>
        <dbReference type="SAM" id="Phobius"/>
    </source>
</evidence>
<sequence>MELKNEAMAHFLEEYTAIFFTFALAQFAFTQSILAKAILALSNRAASK</sequence>
<gene>
    <name evidence="2" type="ORF">FHS24_001444</name>
</gene>
<reference evidence="2 3" key="1">
    <citation type="submission" date="2020-08" db="EMBL/GenBank/DDBJ databases">
        <title>Genomic Encyclopedia of Type Strains, Phase III (KMG-III): the genomes of soil and plant-associated and newly described type strains.</title>
        <authorList>
            <person name="Whitman W."/>
        </authorList>
    </citation>
    <scope>NUCLEOTIDE SEQUENCE [LARGE SCALE GENOMIC DNA]</scope>
    <source>
        <strain evidence="2 3">CECT 5885</strain>
    </source>
</reference>
<comment type="caution">
    <text evidence="2">The sequence shown here is derived from an EMBL/GenBank/DDBJ whole genome shotgun (WGS) entry which is preliminary data.</text>
</comment>
<dbReference type="AlphaFoldDB" id="A0A839TC31"/>
<keyword evidence="1" id="KW-0812">Transmembrane</keyword>
<keyword evidence="1" id="KW-1133">Transmembrane helix</keyword>
<dbReference type="EMBL" id="JACHXL010000003">
    <property type="protein sequence ID" value="MBB3106927.1"/>
    <property type="molecule type" value="Genomic_DNA"/>
</dbReference>
<evidence type="ECO:0000313" key="3">
    <source>
        <dbReference type="Proteomes" id="UP000588111"/>
    </source>
</evidence>
<dbReference type="Proteomes" id="UP000588111">
    <property type="component" value="Unassembled WGS sequence"/>
</dbReference>
<proteinExistence type="predicted"/>
<feature type="transmembrane region" description="Helical" evidence="1">
    <location>
        <begin position="15"/>
        <end position="39"/>
    </location>
</feature>
<dbReference type="RefSeq" id="WP_183620168.1">
    <property type="nucleotide sequence ID" value="NZ_CAJHAH010000003.1"/>
</dbReference>
<evidence type="ECO:0000313" key="2">
    <source>
        <dbReference type="EMBL" id="MBB3106927.1"/>
    </source>
</evidence>